<organism evidence="6 7">
    <name type="scientific">Candidatus Stercoripulliclostridium merdipullorum</name>
    <dbReference type="NCBI Taxonomy" id="2840952"/>
    <lineage>
        <taxon>Bacteria</taxon>
        <taxon>Bacillati</taxon>
        <taxon>Bacillota</taxon>
        <taxon>Clostridia</taxon>
        <taxon>Eubacteriales</taxon>
        <taxon>Candidatus Stercoripulliclostridium</taxon>
    </lineage>
</organism>
<comment type="caution">
    <text evidence="6">The sequence shown here is derived from an EMBL/GenBank/DDBJ whole genome shotgun (WGS) entry which is preliminary data.</text>
</comment>
<reference evidence="6" key="1">
    <citation type="submission" date="2020-10" db="EMBL/GenBank/DDBJ databases">
        <authorList>
            <person name="Gilroy R."/>
        </authorList>
    </citation>
    <scope>NUCLEOTIDE SEQUENCE</scope>
    <source>
        <strain evidence="6">23406</strain>
    </source>
</reference>
<dbReference type="Pfam" id="PF00149">
    <property type="entry name" value="Metallophos"/>
    <property type="match status" value="2"/>
</dbReference>
<dbReference type="PANTHER" id="PTHR45867:SF3">
    <property type="entry name" value="ACID PHOSPHATASE TYPE 7"/>
    <property type="match status" value="1"/>
</dbReference>
<name>A0A9D1ND60_9FIRM</name>
<keyword evidence="1 3" id="KW-0732">Signal</keyword>
<dbReference type="Pfam" id="PF16656">
    <property type="entry name" value="Pur_ac_phosph_N"/>
    <property type="match status" value="1"/>
</dbReference>
<evidence type="ECO:0000256" key="2">
    <source>
        <dbReference type="SAM" id="Phobius"/>
    </source>
</evidence>
<dbReference type="EMBL" id="DVOH01000058">
    <property type="protein sequence ID" value="HIV00917.1"/>
    <property type="molecule type" value="Genomic_DNA"/>
</dbReference>
<reference evidence="6" key="2">
    <citation type="journal article" date="2021" name="PeerJ">
        <title>Extensive microbial diversity within the chicken gut microbiome revealed by metagenomics and culture.</title>
        <authorList>
            <person name="Gilroy R."/>
            <person name="Ravi A."/>
            <person name="Getino M."/>
            <person name="Pursley I."/>
            <person name="Horton D.L."/>
            <person name="Alikhan N.F."/>
            <person name="Baker D."/>
            <person name="Gharbi K."/>
            <person name="Hall N."/>
            <person name="Watson M."/>
            <person name="Adriaenssens E.M."/>
            <person name="Foster-Nyarko E."/>
            <person name="Jarju S."/>
            <person name="Secka A."/>
            <person name="Antonio M."/>
            <person name="Oren A."/>
            <person name="Chaudhuri R.R."/>
            <person name="La Ragione R."/>
            <person name="Hildebrand F."/>
            <person name="Pallen M.J."/>
        </authorList>
    </citation>
    <scope>NUCLEOTIDE SEQUENCE</scope>
    <source>
        <strain evidence="6">23406</strain>
    </source>
</reference>
<feature type="domain" description="Calcineurin-like phosphoesterase" evidence="4">
    <location>
        <begin position="45"/>
        <end position="188"/>
    </location>
</feature>
<dbReference type="GO" id="GO:0003993">
    <property type="term" value="F:acid phosphatase activity"/>
    <property type="evidence" value="ECO:0007669"/>
    <property type="project" value="InterPro"/>
</dbReference>
<dbReference type="PANTHER" id="PTHR45867">
    <property type="entry name" value="PURPLE ACID PHOSPHATASE"/>
    <property type="match status" value="1"/>
</dbReference>
<gene>
    <name evidence="6" type="ORF">IAB14_07390</name>
</gene>
<dbReference type="GO" id="GO:0046872">
    <property type="term" value="F:metal ion binding"/>
    <property type="evidence" value="ECO:0007669"/>
    <property type="project" value="InterPro"/>
</dbReference>
<accession>A0A9D1ND60</accession>
<keyword evidence="2" id="KW-1133">Transmembrane helix</keyword>
<feature type="transmembrane region" description="Helical" evidence="2">
    <location>
        <begin position="1198"/>
        <end position="1221"/>
    </location>
</feature>
<feature type="chain" id="PRO_5039043947" evidence="3">
    <location>
        <begin position="34"/>
        <end position="1233"/>
    </location>
</feature>
<protein>
    <submittedName>
        <fullName evidence="6">Metallophosphoesterase</fullName>
    </submittedName>
</protein>
<sequence>MTQAKRWILPVLIVALVAAIATVAVTTTSPAEAAETFVADDETVFGHITDLHYFPLAYCYNGETFSQDYYDALITDTKLFMESSLINAQALRDIADAELDYLLVAGDITLNAELQAHIEVSNLLRRLQNDVRKTNPDFQIFVTMGNHDMYNARAFRHDSGFEVTARSINRYEFSKIYSSLGYPDLTDDQIADLYDYIDNTPDSFGHRAEIKASPLYEGRFINSTTAEGVEIEYQNPRVTDYADRADFDNGEISYFASTKDDYGVISIDAQISDAEIGHYVGGRIFESTFDWMSGLETSGKLDGLTLVGLTHQNIVPHFPLENTLLKDFTVYEWVRSADFLADLGMRYAFTGHMHSTDVASHVSFNGNPITDFETASSTGYRAAVRYVKIERGSVGSDYAETVSTRLEAVSPTDFSILFEQNYMPDNYLAVCGLEEFVNDDLICTDVSEYSVKRLFLNIADNVKYAYLTPDFIGSLGSLVQDLLPDSLVGIDLSGIKPGLGQIVNNLIDHIENVALKDYVYRGDNPEYTTGKRGAKLCGYLEEIVDKALTLPVTEDGLTLFDFGMWGYLTHVGGLDVPPELLDDQKKEAIENFNNGSAVRALLDLLLDAEKGLLPLVDSLLTTPIDLTEGVPANIKNTLGKLLSLIGGGDLDLSHLTLATDLSGVLDFVLPMLGLEIDLGDNLKEFVDHTLASYLTDSFYSGLGSIAGEIMYQFYVDDDGYDGDFTARFVRIDTEGAVATYQSGKVENPATVENGKLPSMLTVVFGEDPATEKNFTWFTDPRVKGSDIQYVEGTEFDERNARTASGEYQLYATSTASIDLGIFATLMDVSIARHTVSLSGLKSGTVYSYRVGCADKGYWSDVYTMKTAPAKGGAFDALLITDIQGFAAETYRKADRVLSGIDEVFPGGYDFVINAGDSVDNSRNLLHYRYMLDILSDTWGNTSQVLATGNHEKYAYEYDPEQLELAITAGMSTEAYNYSVWHYNYDLPPQSTETGAYYSFDYSDVHFVVLNTNDLRTVTQKGEKIYQLGKGQTAWLEQDLAASTARYQVVVMHKGLYTAGAHAYDPDVVGLRAQLTPLFAKYGVDLVLQGHDHTYSEILVDKDGNFVPTKQAGEYVLGDGNTLYVTLGTLGDKFYDFVVPEDEIPFHYGKELHDAALSNPIFARLSYDGNSLTYKSYQYDLQTDTIVPLPYADGINYRALGTVIGLTIIVVVALVVVLTAVARYKKGKKGSRVQ</sequence>
<dbReference type="InterPro" id="IPR008963">
    <property type="entry name" value="Purple_acid_Pase-like_N"/>
</dbReference>
<dbReference type="Gene3D" id="2.60.40.380">
    <property type="entry name" value="Purple acid phosphatase-like, N-terminal"/>
    <property type="match status" value="1"/>
</dbReference>
<keyword evidence="2" id="KW-0812">Transmembrane</keyword>
<evidence type="ECO:0000259" key="5">
    <source>
        <dbReference type="Pfam" id="PF16656"/>
    </source>
</evidence>
<dbReference type="SUPFAM" id="SSF49363">
    <property type="entry name" value="Purple acid phosphatase, N-terminal domain"/>
    <property type="match status" value="1"/>
</dbReference>
<dbReference type="InterPro" id="IPR015914">
    <property type="entry name" value="PAPs_N"/>
</dbReference>
<feature type="domain" description="Calcineurin-like phosphoesterase" evidence="4">
    <location>
        <begin position="877"/>
        <end position="1094"/>
    </location>
</feature>
<dbReference type="SUPFAM" id="SSF56300">
    <property type="entry name" value="Metallo-dependent phosphatases"/>
    <property type="match status" value="2"/>
</dbReference>
<proteinExistence type="predicted"/>
<dbReference type="Gene3D" id="3.60.21.10">
    <property type="match status" value="3"/>
</dbReference>
<feature type="signal peptide" evidence="3">
    <location>
        <begin position="1"/>
        <end position="33"/>
    </location>
</feature>
<dbReference type="AlphaFoldDB" id="A0A9D1ND60"/>
<dbReference type="InterPro" id="IPR004843">
    <property type="entry name" value="Calcineurin-like_PHP"/>
</dbReference>
<evidence type="ECO:0000313" key="6">
    <source>
        <dbReference type="EMBL" id="HIV00917.1"/>
    </source>
</evidence>
<evidence type="ECO:0000256" key="3">
    <source>
        <dbReference type="SAM" id="SignalP"/>
    </source>
</evidence>
<evidence type="ECO:0000313" key="7">
    <source>
        <dbReference type="Proteomes" id="UP000886891"/>
    </source>
</evidence>
<evidence type="ECO:0000256" key="1">
    <source>
        <dbReference type="ARBA" id="ARBA00022729"/>
    </source>
</evidence>
<keyword evidence="2" id="KW-0472">Membrane</keyword>
<dbReference type="InterPro" id="IPR029052">
    <property type="entry name" value="Metallo-depent_PP-like"/>
</dbReference>
<evidence type="ECO:0000259" key="4">
    <source>
        <dbReference type="Pfam" id="PF00149"/>
    </source>
</evidence>
<feature type="domain" description="Purple acid phosphatase N-terminal" evidence="5">
    <location>
        <begin position="759"/>
        <end position="866"/>
    </location>
</feature>
<dbReference type="Proteomes" id="UP000886891">
    <property type="component" value="Unassembled WGS sequence"/>
</dbReference>